<dbReference type="STRING" id="1656094.BFC18_12185"/>
<evidence type="ECO:0000256" key="2">
    <source>
        <dbReference type="ARBA" id="ARBA00023163"/>
    </source>
</evidence>
<evidence type="ECO:0000313" key="5">
    <source>
        <dbReference type="Proteomes" id="UP000175691"/>
    </source>
</evidence>
<keyword evidence="5" id="KW-1185">Reference proteome</keyword>
<dbReference type="SMART" id="SM00342">
    <property type="entry name" value="HTH_ARAC"/>
    <property type="match status" value="1"/>
</dbReference>
<dbReference type="GO" id="GO:0043565">
    <property type="term" value="F:sequence-specific DNA binding"/>
    <property type="evidence" value="ECO:0007669"/>
    <property type="project" value="InterPro"/>
</dbReference>
<protein>
    <submittedName>
        <fullName evidence="4">AraC family transcriptional regulator</fullName>
    </submittedName>
</protein>
<dbReference type="AlphaFoldDB" id="A0A1E7ZAW2"/>
<dbReference type="Gene3D" id="1.10.10.60">
    <property type="entry name" value="Homeodomain-like"/>
    <property type="match status" value="1"/>
</dbReference>
<proteinExistence type="predicted"/>
<keyword evidence="2" id="KW-0804">Transcription</keyword>
<evidence type="ECO:0000256" key="1">
    <source>
        <dbReference type="ARBA" id="ARBA00023015"/>
    </source>
</evidence>
<sequence>MQQHYVAYNNGSSPIGTLANTIETIAQSDGDYATAIPGLSLHRRRTPTEPVHCIYTMGLGVVAQGGKQVMLGDALLEYGRGDCMLTTIDLPVISHITQARIKDPFLGLMLTMDVRTIVQAASEMDLPPLQRNSTSQPITVAALDDLMIDALTRLVRLTSEPLLAPKLAPLIKEEIIVRLLAGPLGSQLRNFLITESPSHQITKAIAWLKQHFAQTLQVEELAAYVHMSQSTFRQHFRAITGTSPLQFQKQLRLQEARQLMLNQNVDAGTASSFVGYESPSQFNREYRRLFGAPPRKDVKQLRQAGVMR</sequence>
<feature type="domain" description="HTH araC/xylS-type" evidence="3">
    <location>
        <begin position="202"/>
        <end position="300"/>
    </location>
</feature>
<dbReference type="InterPro" id="IPR009594">
    <property type="entry name" value="Tscrpt_reg_HTH_AraC_N"/>
</dbReference>
<dbReference type="Pfam" id="PF06719">
    <property type="entry name" value="AraC_N"/>
    <property type="match status" value="1"/>
</dbReference>
<organism evidence="4 5">
    <name type="scientific">Alteromonas confluentis</name>
    <dbReference type="NCBI Taxonomy" id="1656094"/>
    <lineage>
        <taxon>Bacteria</taxon>
        <taxon>Pseudomonadati</taxon>
        <taxon>Pseudomonadota</taxon>
        <taxon>Gammaproteobacteria</taxon>
        <taxon>Alteromonadales</taxon>
        <taxon>Alteromonadaceae</taxon>
        <taxon>Alteromonas/Salinimonas group</taxon>
        <taxon>Alteromonas</taxon>
    </lineage>
</organism>
<dbReference type="InterPro" id="IPR009057">
    <property type="entry name" value="Homeodomain-like_sf"/>
</dbReference>
<dbReference type="Proteomes" id="UP000175691">
    <property type="component" value="Unassembled WGS sequence"/>
</dbReference>
<dbReference type="OrthoDB" id="34150at2"/>
<evidence type="ECO:0000259" key="3">
    <source>
        <dbReference type="PROSITE" id="PS01124"/>
    </source>
</evidence>
<dbReference type="PANTHER" id="PTHR43436:SF1">
    <property type="entry name" value="TRANSCRIPTIONAL REGULATORY PROTEIN"/>
    <property type="match status" value="1"/>
</dbReference>
<dbReference type="PANTHER" id="PTHR43436">
    <property type="entry name" value="ARAC-FAMILY TRANSCRIPTIONAL REGULATOR"/>
    <property type="match status" value="1"/>
</dbReference>
<reference evidence="4 5" key="1">
    <citation type="submission" date="2016-08" db="EMBL/GenBank/DDBJ databases">
        <authorList>
            <person name="Seilhamer J.J."/>
        </authorList>
    </citation>
    <scope>NUCLEOTIDE SEQUENCE [LARGE SCALE GENOMIC DNA]</scope>
    <source>
        <strain evidence="4 5">KCTC 42603</strain>
    </source>
</reference>
<dbReference type="GO" id="GO:0003700">
    <property type="term" value="F:DNA-binding transcription factor activity"/>
    <property type="evidence" value="ECO:0007669"/>
    <property type="project" value="InterPro"/>
</dbReference>
<dbReference type="RefSeq" id="WP_070125587.1">
    <property type="nucleotide sequence ID" value="NZ_MDHN01000028.1"/>
</dbReference>
<keyword evidence="1" id="KW-0805">Transcription regulation</keyword>
<evidence type="ECO:0000313" key="4">
    <source>
        <dbReference type="EMBL" id="OFC70650.1"/>
    </source>
</evidence>
<accession>A0A1E7ZAW2</accession>
<dbReference type="EMBL" id="MDHN01000028">
    <property type="protein sequence ID" value="OFC70650.1"/>
    <property type="molecule type" value="Genomic_DNA"/>
</dbReference>
<gene>
    <name evidence="4" type="ORF">BFC18_12185</name>
</gene>
<dbReference type="PROSITE" id="PS01124">
    <property type="entry name" value="HTH_ARAC_FAMILY_2"/>
    <property type="match status" value="1"/>
</dbReference>
<comment type="caution">
    <text evidence="4">The sequence shown here is derived from an EMBL/GenBank/DDBJ whole genome shotgun (WGS) entry which is preliminary data.</text>
</comment>
<name>A0A1E7ZAW2_9ALTE</name>
<dbReference type="Pfam" id="PF12833">
    <property type="entry name" value="HTH_18"/>
    <property type="match status" value="1"/>
</dbReference>
<dbReference type="InterPro" id="IPR018060">
    <property type="entry name" value="HTH_AraC"/>
</dbReference>
<dbReference type="SUPFAM" id="SSF46689">
    <property type="entry name" value="Homeodomain-like"/>
    <property type="match status" value="2"/>
</dbReference>